<dbReference type="Pfam" id="PF13413">
    <property type="entry name" value="HTH_25"/>
    <property type="match status" value="1"/>
</dbReference>
<gene>
    <name evidence="2" type="ORF">NDR89_16350</name>
</gene>
<accession>A0ABY4VVQ0</accession>
<organism evidence="2 3">
    <name type="scientific">Cupriavidus gilardii</name>
    <dbReference type="NCBI Taxonomy" id="82541"/>
    <lineage>
        <taxon>Bacteria</taxon>
        <taxon>Pseudomonadati</taxon>
        <taxon>Pseudomonadota</taxon>
        <taxon>Betaproteobacteria</taxon>
        <taxon>Burkholderiales</taxon>
        <taxon>Burkholderiaceae</taxon>
        <taxon>Cupriavidus</taxon>
    </lineage>
</organism>
<dbReference type="PANTHER" id="PTHR34475">
    <property type="match status" value="1"/>
</dbReference>
<dbReference type="SUPFAM" id="SSF47413">
    <property type="entry name" value="lambda repressor-like DNA-binding domains"/>
    <property type="match status" value="1"/>
</dbReference>
<sequence>MNEHERAEGQAVSTNASGSANAVAQEIGASLAKARAAQGLSIHDVGARLKVPAQKVDAIESGNVDALPDLTFAKGLMRAYARLLQVDIDGLLARFHAQAAPPAPEVAIRRQGSLNASFDDRRRFRGSGASTSGSGGRWVWLALVAAVVCAGALFGVDHVKQWLDAREQQFTQSATDTAVEAESGTVTAVLPHVMGGAASEAPGAAAGTEGATGTGAANASATLATPLAPVTAASATANESAATAASAAAVPGAAATPAAGELQLRFSAPTWYEVRDASGKVVLGGTAKAGDEVAGGGTAPYKVVIGNVKGVAAMTRNGEPVDLQAANRNNVARLTLP</sequence>
<dbReference type="PANTHER" id="PTHR34475:SF1">
    <property type="entry name" value="CYTOSKELETON PROTEIN RODZ"/>
    <property type="match status" value="1"/>
</dbReference>
<proteinExistence type="predicted"/>
<evidence type="ECO:0000259" key="1">
    <source>
        <dbReference type="PROSITE" id="PS50943"/>
    </source>
</evidence>
<keyword evidence="3" id="KW-1185">Reference proteome</keyword>
<evidence type="ECO:0000313" key="3">
    <source>
        <dbReference type="Proteomes" id="UP001056648"/>
    </source>
</evidence>
<dbReference type="InterPro" id="IPR050400">
    <property type="entry name" value="Bact_Cytoskel_RodZ"/>
</dbReference>
<dbReference type="EMBL" id="CP098736">
    <property type="protein sequence ID" value="USE81274.1"/>
    <property type="molecule type" value="Genomic_DNA"/>
</dbReference>
<protein>
    <submittedName>
        <fullName evidence="2">DUF4115 domain-containing protein</fullName>
    </submittedName>
</protein>
<dbReference type="RefSeq" id="WP_053822061.1">
    <property type="nucleotide sequence ID" value="NZ_BAAAEB010000033.1"/>
</dbReference>
<reference evidence="2" key="1">
    <citation type="submission" date="2022-06" db="EMBL/GenBank/DDBJ databases">
        <title>Complete genome sequence and characterization of Cupriavidus gilardii QJ1 isolated from contaminating cells.</title>
        <authorList>
            <person name="Qi J."/>
        </authorList>
    </citation>
    <scope>NUCLEOTIDE SEQUENCE</scope>
    <source>
        <strain evidence="2">QJ1</strain>
    </source>
</reference>
<dbReference type="CDD" id="cd00093">
    <property type="entry name" value="HTH_XRE"/>
    <property type="match status" value="1"/>
</dbReference>
<evidence type="ECO:0000313" key="2">
    <source>
        <dbReference type="EMBL" id="USE81274.1"/>
    </source>
</evidence>
<dbReference type="Pfam" id="PF13464">
    <property type="entry name" value="RodZ_C"/>
    <property type="match status" value="1"/>
</dbReference>
<dbReference type="Gene3D" id="1.10.260.40">
    <property type="entry name" value="lambda repressor-like DNA-binding domains"/>
    <property type="match status" value="1"/>
</dbReference>
<dbReference type="Proteomes" id="UP001056648">
    <property type="component" value="Chromosome 2"/>
</dbReference>
<dbReference type="InterPro" id="IPR010982">
    <property type="entry name" value="Lambda_DNA-bd_dom_sf"/>
</dbReference>
<dbReference type="InterPro" id="IPR025194">
    <property type="entry name" value="RodZ-like_C"/>
</dbReference>
<feature type="domain" description="HTH cro/C1-type" evidence="1">
    <location>
        <begin position="31"/>
        <end position="91"/>
    </location>
</feature>
<dbReference type="PROSITE" id="PS50943">
    <property type="entry name" value="HTH_CROC1"/>
    <property type="match status" value="1"/>
</dbReference>
<name>A0ABY4VVQ0_9BURK</name>
<dbReference type="SMART" id="SM00530">
    <property type="entry name" value="HTH_XRE"/>
    <property type="match status" value="1"/>
</dbReference>
<dbReference type="InterPro" id="IPR001387">
    <property type="entry name" value="Cro/C1-type_HTH"/>
</dbReference>